<proteinExistence type="predicted"/>
<feature type="signal peptide" evidence="1">
    <location>
        <begin position="1"/>
        <end position="24"/>
    </location>
</feature>
<dbReference type="Pfam" id="PF08434">
    <property type="entry name" value="CLCA"/>
    <property type="match status" value="1"/>
</dbReference>
<dbReference type="AlphaFoldDB" id="E9HQ21"/>
<dbReference type="PhylomeDB" id="E9HQ21"/>
<evidence type="ECO:0000313" key="3">
    <source>
        <dbReference type="EMBL" id="EFX66170.1"/>
    </source>
</evidence>
<keyword evidence="4" id="KW-1185">Reference proteome</keyword>
<accession>E9HQ21</accession>
<dbReference type="EMBL" id="GL732713">
    <property type="protein sequence ID" value="EFX66170.1"/>
    <property type="molecule type" value="Genomic_DNA"/>
</dbReference>
<dbReference type="eggNOG" id="ENOG502QRRD">
    <property type="taxonomic scope" value="Eukaryota"/>
</dbReference>
<evidence type="ECO:0000313" key="4">
    <source>
        <dbReference type="Proteomes" id="UP000000305"/>
    </source>
</evidence>
<feature type="chain" id="PRO_5003242066" description="Calcium-activated chloride channel N-terminal domain-containing protein" evidence="1">
    <location>
        <begin position="25"/>
        <end position="734"/>
    </location>
</feature>
<gene>
    <name evidence="3" type="ORF">DAPPUDRAFT_116658</name>
</gene>
<dbReference type="KEGG" id="dpx:DAPPUDRAFT_116658"/>
<keyword evidence="1" id="KW-0732">Signal</keyword>
<evidence type="ECO:0000256" key="1">
    <source>
        <dbReference type="SAM" id="SignalP"/>
    </source>
</evidence>
<name>E9HQ21_DAPPU</name>
<protein>
    <recommendedName>
        <fullName evidence="2">Calcium-activated chloride channel N-terminal domain-containing protein</fullName>
    </recommendedName>
</protein>
<dbReference type="STRING" id="6669.E9HQ21"/>
<dbReference type="Proteomes" id="UP000000305">
    <property type="component" value="Unassembled WGS sequence"/>
</dbReference>
<dbReference type="InterPro" id="IPR013642">
    <property type="entry name" value="CLCA_N"/>
</dbReference>
<dbReference type="InParanoid" id="E9HQ21"/>
<reference evidence="3 4" key="1">
    <citation type="journal article" date="2011" name="Science">
        <title>The ecoresponsive genome of Daphnia pulex.</title>
        <authorList>
            <person name="Colbourne J.K."/>
            <person name="Pfrender M.E."/>
            <person name="Gilbert D."/>
            <person name="Thomas W.K."/>
            <person name="Tucker A."/>
            <person name="Oakley T.H."/>
            <person name="Tokishita S."/>
            <person name="Aerts A."/>
            <person name="Arnold G.J."/>
            <person name="Basu M.K."/>
            <person name="Bauer D.J."/>
            <person name="Caceres C.E."/>
            <person name="Carmel L."/>
            <person name="Casola C."/>
            <person name="Choi J.H."/>
            <person name="Detter J.C."/>
            <person name="Dong Q."/>
            <person name="Dusheyko S."/>
            <person name="Eads B.D."/>
            <person name="Frohlich T."/>
            <person name="Geiler-Samerotte K.A."/>
            <person name="Gerlach D."/>
            <person name="Hatcher P."/>
            <person name="Jogdeo S."/>
            <person name="Krijgsveld J."/>
            <person name="Kriventseva E.V."/>
            <person name="Kultz D."/>
            <person name="Laforsch C."/>
            <person name="Lindquist E."/>
            <person name="Lopez J."/>
            <person name="Manak J.R."/>
            <person name="Muller J."/>
            <person name="Pangilinan J."/>
            <person name="Patwardhan R.P."/>
            <person name="Pitluck S."/>
            <person name="Pritham E.J."/>
            <person name="Rechtsteiner A."/>
            <person name="Rho M."/>
            <person name="Rogozin I.B."/>
            <person name="Sakarya O."/>
            <person name="Salamov A."/>
            <person name="Schaack S."/>
            <person name="Shapiro H."/>
            <person name="Shiga Y."/>
            <person name="Skalitzky C."/>
            <person name="Smith Z."/>
            <person name="Souvorov A."/>
            <person name="Sung W."/>
            <person name="Tang Z."/>
            <person name="Tsuchiya D."/>
            <person name="Tu H."/>
            <person name="Vos H."/>
            <person name="Wang M."/>
            <person name="Wolf Y.I."/>
            <person name="Yamagata H."/>
            <person name="Yamada T."/>
            <person name="Ye Y."/>
            <person name="Shaw J.R."/>
            <person name="Andrews J."/>
            <person name="Crease T.J."/>
            <person name="Tang H."/>
            <person name="Lucas S.M."/>
            <person name="Robertson H.M."/>
            <person name="Bork P."/>
            <person name="Koonin E.V."/>
            <person name="Zdobnov E.M."/>
            <person name="Grigoriev I.V."/>
            <person name="Lynch M."/>
            <person name="Boore J.L."/>
        </authorList>
    </citation>
    <scope>NUCLEOTIDE SEQUENCE [LARGE SCALE GENOMIC DNA]</scope>
</reference>
<evidence type="ECO:0000259" key="2">
    <source>
        <dbReference type="Pfam" id="PF08434"/>
    </source>
</evidence>
<sequence>MDERNTGLGFLVILALALVLPATSHVTSSYVTLTRDGYQNVVVSIEENSGFASCQKGLDTVKEMIRNTSKSFAQALERPAYFGNVTIIFPDSWVADPLCSPLMTSANVSDLPWARSHRADIRVTPDHPVFGWQPHSFQYGLCQQSGLPINVPSSFLTSDTVLAKGMRMAREWAHYRYGVFDEGGMPSDQRHPAGYLTYQTESSDKIMRPNTCSDLKTPSGSWSSENCQSTSTADSTCEFVADVYNPDIRSSLMYRPDLDHMEKFCTKENHDDSVPSKLSYHCGRLSASEVIYKHSDFNFFVDPIWLSVDVYNGYNVTELQPPIVLDSDIKIDLLFKIDDLEYVGGSSDKFGDALSRAQSRAYSGQDVIILTAVQTFSSLSTWVKSYEDNKVNAHLVHFGVSTTKVDIAQLTRYGSSNFVPNVINNRAMSAYSWAIFEQSVIHNSSTDVNKTGTFYLDSPASRLLVSLYHLDANRDALNFQKFTLIQPNGLINDQLTPIIIEDFLTFTLESVLEPLPQGLWRFEISFLKSLDPLPDKRLDIWAESANLFQTQLKTWNSALDNQPLDFTQAPVGLYAQLTQNNKPIRGANVTAFVYASDSTGSTSSLLAEIPLIDEGISDVTSGDGIYSGFMTKPSNSSFSYSVYYRANAVNSWAQVDKGMYSRQPTTGSVIPMSDPVPAAIQFNRFEYGPSFQLTTVPTNGFDQIPPQRITDLTILSYDSSSRTAVLGWTASKDN</sequence>
<dbReference type="HOGENOM" id="CLU_005812_0_1_1"/>
<organism evidence="3 4">
    <name type="scientific">Daphnia pulex</name>
    <name type="common">Water flea</name>
    <dbReference type="NCBI Taxonomy" id="6669"/>
    <lineage>
        <taxon>Eukaryota</taxon>
        <taxon>Metazoa</taxon>
        <taxon>Ecdysozoa</taxon>
        <taxon>Arthropoda</taxon>
        <taxon>Crustacea</taxon>
        <taxon>Branchiopoda</taxon>
        <taxon>Diplostraca</taxon>
        <taxon>Cladocera</taxon>
        <taxon>Anomopoda</taxon>
        <taxon>Daphniidae</taxon>
        <taxon>Daphnia</taxon>
    </lineage>
</organism>
<feature type="domain" description="Calcium-activated chloride channel N-terminal" evidence="2">
    <location>
        <begin position="31"/>
        <end position="298"/>
    </location>
</feature>
<dbReference type="OrthoDB" id="687730at2759"/>